<dbReference type="GO" id="GO:0005634">
    <property type="term" value="C:nucleus"/>
    <property type="evidence" value="ECO:0007669"/>
    <property type="project" value="InterPro"/>
</dbReference>
<dbReference type="PANTHER" id="PTHR24388">
    <property type="entry name" value="ZINC FINGER PROTEIN"/>
    <property type="match status" value="1"/>
</dbReference>
<evidence type="ECO:0000256" key="1">
    <source>
        <dbReference type="ARBA" id="ARBA00022723"/>
    </source>
</evidence>
<dbReference type="SUPFAM" id="SSF57716">
    <property type="entry name" value="Glucocorticoid receptor-like (DNA-binding domain)"/>
    <property type="match status" value="1"/>
</dbReference>
<dbReference type="EnsemblMetazoa" id="GBRI005486-RA">
    <property type="protein sequence ID" value="GBRI005486-PA"/>
    <property type="gene ID" value="GBRI005486"/>
</dbReference>
<keyword evidence="5" id="KW-0539">Nucleus</keyword>
<feature type="binding site" evidence="8">
    <location>
        <position position="76"/>
    </location>
    <ligand>
        <name>Zn(2+)</name>
        <dbReference type="ChEBI" id="CHEBI:29105"/>
    </ligand>
</feature>
<protein>
    <recommendedName>
        <fullName evidence="13">Protein krueppel</fullName>
    </recommendedName>
</protein>
<proteinExistence type="inferred from homology"/>
<feature type="domain" description="C2H2-type" evidence="9">
    <location>
        <begin position="536"/>
        <end position="563"/>
    </location>
</feature>
<feature type="domain" description="C2H2-type" evidence="9">
    <location>
        <begin position="481"/>
        <end position="508"/>
    </location>
</feature>
<organism evidence="11 12">
    <name type="scientific">Glossina brevipalpis</name>
    <dbReference type="NCBI Taxonomy" id="37001"/>
    <lineage>
        <taxon>Eukaryota</taxon>
        <taxon>Metazoa</taxon>
        <taxon>Ecdysozoa</taxon>
        <taxon>Arthropoda</taxon>
        <taxon>Hexapoda</taxon>
        <taxon>Insecta</taxon>
        <taxon>Pterygota</taxon>
        <taxon>Neoptera</taxon>
        <taxon>Endopterygota</taxon>
        <taxon>Diptera</taxon>
        <taxon>Brachycera</taxon>
        <taxon>Muscomorpha</taxon>
        <taxon>Hippoboscoidea</taxon>
        <taxon>Glossinidae</taxon>
        <taxon>Glossina</taxon>
    </lineage>
</organism>
<evidence type="ECO:0000256" key="4">
    <source>
        <dbReference type="ARBA" id="ARBA00022833"/>
    </source>
</evidence>
<dbReference type="InterPro" id="IPR013087">
    <property type="entry name" value="Znf_C2H2_type"/>
</dbReference>
<dbReference type="PROSITE" id="PS50157">
    <property type="entry name" value="ZINC_FINGER_C2H2_2"/>
    <property type="match status" value="7"/>
</dbReference>
<dbReference type="InterPro" id="IPR036236">
    <property type="entry name" value="Znf_C2H2_sf"/>
</dbReference>
<evidence type="ECO:0000259" key="10">
    <source>
        <dbReference type="PROSITE" id="PS51915"/>
    </source>
</evidence>
<evidence type="ECO:0000259" key="9">
    <source>
        <dbReference type="PROSITE" id="PS50157"/>
    </source>
</evidence>
<evidence type="ECO:0000313" key="12">
    <source>
        <dbReference type="Proteomes" id="UP000091820"/>
    </source>
</evidence>
<dbReference type="Pfam" id="PF07776">
    <property type="entry name" value="zf-AD"/>
    <property type="match status" value="1"/>
</dbReference>
<dbReference type="Pfam" id="PF13894">
    <property type="entry name" value="zf-C2H2_4"/>
    <property type="match status" value="1"/>
</dbReference>
<dbReference type="GO" id="GO:0000981">
    <property type="term" value="F:DNA-binding transcription factor activity, RNA polymerase II-specific"/>
    <property type="evidence" value="ECO:0007669"/>
    <property type="project" value="TreeGrafter"/>
</dbReference>
<keyword evidence="2" id="KW-0677">Repeat</keyword>
<sequence>MQSPVDSPNCEKTTDWHLWCRMCAKSDIRNNTNLLNQDTFGSSPSQEITLNQAIERYFAVKISKEDLLPKVLCSHCMSLIKTVISYHDRVWRVQRMFNDLISSFQENYCDLNSVRLKFGLYEESNLTRFSIPELRSIATNEINKKILNDEREEFLSDEISERSSSFLQIKKETIGDDMKSKKLEEALSIEECRELAFYEDSNGFESSGEKEDPFSSAQEDMDYDIGDDITNLKKLKHLFKGKYKDDTDKEFDKDGVTAEFGYAKTKKRIRKSQTKSKKKYQIKRRDIKLNIPCKECAQMFDCFLTYRQHLSTAHEKQDDFKEWKCPICEKILTSVSRLEQHFKIHLTNKREFRTKALNIKLDITCRECSEKFDCFESYHQHLNSAHEQYDNLKEWKCPSCSKVLTSVHRLEQHLRSHVPREPKMLPCSKCGAHFPTNGRLNAHIKNKHNTERFMCEECGLCLSTSSNLKFHMLTHTDNAPLECEVCKKRFKYARRLKIHMETHDSQKHICNICGLQLNTRITLRRHMVVHNDIMKYKCDFCGRSFRQKKTLKYHLISHAGLKPYTCDLCDRAFTNGANCRLHKQKVHPEEWAALEASGRTKNIVQRLPNIETLKTLTRVAGNLTSLNIKQAASFRLDSNSKNPNDIVEKE</sequence>
<dbReference type="Gene3D" id="3.40.1800.20">
    <property type="match status" value="1"/>
</dbReference>
<dbReference type="VEuPathDB" id="VectorBase:GBRI005486"/>
<dbReference type="PANTHER" id="PTHR24388:SF53">
    <property type="entry name" value="CHORION TRANSCRIPTION FACTOR CF2-RELATED"/>
    <property type="match status" value="1"/>
</dbReference>
<dbReference type="InterPro" id="IPR012934">
    <property type="entry name" value="Znf_AD"/>
</dbReference>
<dbReference type="Pfam" id="PF00096">
    <property type="entry name" value="zf-C2H2"/>
    <property type="match status" value="2"/>
</dbReference>
<dbReference type="GO" id="GO:0000978">
    <property type="term" value="F:RNA polymerase II cis-regulatory region sequence-specific DNA binding"/>
    <property type="evidence" value="ECO:0007669"/>
    <property type="project" value="TreeGrafter"/>
</dbReference>
<dbReference type="STRING" id="37001.A0A1A9W3Y3"/>
<feature type="domain" description="ZAD" evidence="10">
    <location>
        <begin position="18"/>
        <end position="100"/>
    </location>
</feature>
<dbReference type="Proteomes" id="UP000091820">
    <property type="component" value="Unassembled WGS sequence"/>
</dbReference>
<feature type="binding site" evidence="8">
    <location>
        <position position="20"/>
    </location>
    <ligand>
        <name>Zn(2+)</name>
        <dbReference type="ChEBI" id="CHEBI:29105"/>
    </ligand>
</feature>
<feature type="binding site" evidence="8">
    <location>
        <position position="23"/>
    </location>
    <ligand>
        <name>Zn(2+)</name>
        <dbReference type="ChEBI" id="CHEBI:29105"/>
    </ligand>
</feature>
<evidence type="ECO:0000256" key="2">
    <source>
        <dbReference type="ARBA" id="ARBA00022737"/>
    </source>
</evidence>
<dbReference type="GO" id="GO:0008270">
    <property type="term" value="F:zinc ion binding"/>
    <property type="evidence" value="ECO:0007669"/>
    <property type="project" value="UniProtKB-UniRule"/>
</dbReference>
<keyword evidence="3 7" id="KW-0863">Zinc-finger</keyword>
<dbReference type="SMART" id="SM00868">
    <property type="entry name" value="zf-AD"/>
    <property type="match status" value="2"/>
</dbReference>
<feature type="binding site" evidence="8">
    <location>
        <position position="73"/>
    </location>
    <ligand>
        <name>Zn(2+)</name>
        <dbReference type="ChEBI" id="CHEBI:29105"/>
    </ligand>
</feature>
<keyword evidence="12" id="KW-1185">Reference proteome</keyword>
<dbReference type="SMART" id="SM00355">
    <property type="entry name" value="ZnF_C2H2"/>
    <property type="match status" value="10"/>
</dbReference>
<reference evidence="11" key="2">
    <citation type="submission" date="2020-05" db="UniProtKB">
        <authorList>
            <consortium name="EnsemblMetazoa"/>
        </authorList>
    </citation>
    <scope>IDENTIFICATION</scope>
    <source>
        <strain evidence="11">IAEA</strain>
    </source>
</reference>
<evidence type="ECO:0000313" key="11">
    <source>
        <dbReference type="EnsemblMetazoa" id="GBRI005486-PA"/>
    </source>
</evidence>
<feature type="domain" description="C2H2-type" evidence="9">
    <location>
        <begin position="453"/>
        <end position="480"/>
    </location>
</feature>
<evidence type="ECO:0000256" key="7">
    <source>
        <dbReference type="PROSITE-ProRule" id="PRU00042"/>
    </source>
</evidence>
<feature type="domain" description="C2H2-type" evidence="9">
    <location>
        <begin position="564"/>
        <end position="592"/>
    </location>
</feature>
<comment type="similarity">
    <text evidence="6">Belongs to the snail C2H2-type zinc-finger protein family.</text>
</comment>
<keyword evidence="4 8" id="KW-0862">Zinc</keyword>
<dbReference type="InterPro" id="IPR050527">
    <property type="entry name" value="Snail/Krueppel_Znf"/>
</dbReference>
<dbReference type="AlphaFoldDB" id="A0A1A9W3Y3"/>
<reference evidence="12" key="1">
    <citation type="submission" date="2014-03" db="EMBL/GenBank/DDBJ databases">
        <authorList>
            <person name="Aksoy S."/>
            <person name="Warren W."/>
            <person name="Wilson R.K."/>
        </authorList>
    </citation>
    <scope>NUCLEOTIDE SEQUENCE [LARGE SCALE GENOMIC DNA]</scope>
    <source>
        <strain evidence="12">IAEA</strain>
    </source>
</reference>
<evidence type="ECO:0000256" key="6">
    <source>
        <dbReference type="ARBA" id="ARBA00037948"/>
    </source>
</evidence>
<dbReference type="PROSITE" id="PS51915">
    <property type="entry name" value="ZAD"/>
    <property type="match status" value="1"/>
</dbReference>
<accession>A0A1A9W3Y3</accession>
<keyword evidence="1 8" id="KW-0479">Metal-binding</keyword>
<evidence type="ECO:0008006" key="13">
    <source>
        <dbReference type="Google" id="ProtNLM"/>
    </source>
</evidence>
<feature type="domain" description="C2H2-type" evidence="9">
    <location>
        <begin position="323"/>
        <end position="350"/>
    </location>
</feature>
<evidence type="ECO:0000256" key="3">
    <source>
        <dbReference type="ARBA" id="ARBA00022771"/>
    </source>
</evidence>
<dbReference type="SUPFAM" id="SSF57667">
    <property type="entry name" value="beta-beta-alpha zinc fingers"/>
    <property type="match status" value="5"/>
</dbReference>
<dbReference type="Gene3D" id="3.30.160.60">
    <property type="entry name" value="Classic Zinc Finger"/>
    <property type="match status" value="6"/>
</dbReference>
<feature type="domain" description="C2H2-type" evidence="9">
    <location>
        <begin position="395"/>
        <end position="422"/>
    </location>
</feature>
<dbReference type="PROSITE" id="PS00028">
    <property type="entry name" value="ZINC_FINGER_C2H2_1"/>
    <property type="match status" value="9"/>
</dbReference>
<name>A0A1A9W3Y3_9MUSC</name>
<evidence type="ECO:0000256" key="8">
    <source>
        <dbReference type="PROSITE-ProRule" id="PRU01263"/>
    </source>
</evidence>
<feature type="domain" description="C2H2-type" evidence="9">
    <location>
        <begin position="425"/>
        <end position="453"/>
    </location>
</feature>
<evidence type="ECO:0000256" key="5">
    <source>
        <dbReference type="ARBA" id="ARBA00023242"/>
    </source>
</evidence>